<evidence type="ECO:0000256" key="2">
    <source>
        <dbReference type="ARBA" id="ARBA00023140"/>
    </source>
</evidence>
<dbReference type="Gene3D" id="3.40.50.12780">
    <property type="entry name" value="N-terminal domain of ligase-like"/>
    <property type="match status" value="1"/>
</dbReference>
<dbReference type="GO" id="GO:0005777">
    <property type="term" value="C:peroxisome"/>
    <property type="evidence" value="ECO:0007669"/>
    <property type="project" value="UniProtKB-SubCell"/>
</dbReference>
<dbReference type="OMA" id="QDEMDLR"/>
<evidence type="ECO:0000313" key="5">
    <source>
        <dbReference type="Proteomes" id="UP000821853"/>
    </source>
</evidence>
<feature type="domain" description="AMP-dependent synthetase/ligase" evidence="3">
    <location>
        <begin position="5"/>
        <end position="141"/>
    </location>
</feature>
<dbReference type="EMBL" id="JABSTR010000006">
    <property type="protein sequence ID" value="KAH9372320.1"/>
    <property type="molecule type" value="Genomic_DNA"/>
</dbReference>
<dbReference type="GO" id="GO:0016405">
    <property type="term" value="F:CoA-ligase activity"/>
    <property type="evidence" value="ECO:0007669"/>
    <property type="project" value="TreeGrafter"/>
</dbReference>
<reference evidence="4 5" key="1">
    <citation type="journal article" date="2020" name="Cell">
        <title>Large-Scale Comparative Analyses of Tick Genomes Elucidate Their Genetic Diversity and Vector Capacities.</title>
        <authorList>
            <consortium name="Tick Genome and Microbiome Consortium (TIGMIC)"/>
            <person name="Jia N."/>
            <person name="Wang J."/>
            <person name="Shi W."/>
            <person name="Du L."/>
            <person name="Sun Y."/>
            <person name="Zhan W."/>
            <person name="Jiang J.F."/>
            <person name="Wang Q."/>
            <person name="Zhang B."/>
            <person name="Ji P."/>
            <person name="Bell-Sakyi L."/>
            <person name="Cui X.M."/>
            <person name="Yuan T.T."/>
            <person name="Jiang B.G."/>
            <person name="Yang W.F."/>
            <person name="Lam T.T."/>
            <person name="Chang Q.C."/>
            <person name="Ding S.J."/>
            <person name="Wang X.J."/>
            <person name="Zhu J.G."/>
            <person name="Ruan X.D."/>
            <person name="Zhao L."/>
            <person name="Wei J.T."/>
            <person name="Ye R.Z."/>
            <person name="Que T.C."/>
            <person name="Du C.H."/>
            <person name="Zhou Y.H."/>
            <person name="Cheng J.X."/>
            <person name="Dai P.F."/>
            <person name="Guo W.B."/>
            <person name="Han X.H."/>
            <person name="Huang E.J."/>
            <person name="Li L.F."/>
            <person name="Wei W."/>
            <person name="Gao Y.C."/>
            <person name="Liu J.Z."/>
            <person name="Shao H.Z."/>
            <person name="Wang X."/>
            <person name="Wang C.C."/>
            <person name="Yang T.C."/>
            <person name="Huo Q.B."/>
            <person name="Li W."/>
            <person name="Chen H.Y."/>
            <person name="Chen S.E."/>
            <person name="Zhou L.G."/>
            <person name="Ni X.B."/>
            <person name="Tian J.H."/>
            <person name="Sheng Y."/>
            <person name="Liu T."/>
            <person name="Pan Y.S."/>
            <person name="Xia L.Y."/>
            <person name="Li J."/>
            <person name="Zhao F."/>
            <person name="Cao W.C."/>
        </authorList>
    </citation>
    <scope>NUCLEOTIDE SEQUENCE [LARGE SCALE GENOMIC DNA]</scope>
    <source>
        <strain evidence="4">HaeL-2018</strain>
    </source>
</reference>
<dbReference type="VEuPathDB" id="VectorBase:HLOH_060749"/>
<dbReference type="InterPro" id="IPR042099">
    <property type="entry name" value="ANL_N_sf"/>
</dbReference>
<dbReference type="SUPFAM" id="SSF56801">
    <property type="entry name" value="Acetyl-CoA synthetase-like"/>
    <property type="match status" value="1"/>
</dbReference>
<dbReference type="Gene3D" id="3.30.300.30">
    <property type="match status" value="1"/>
</dbReference>
<gene>
    <name evidence="4" type="ORF">HPB48_001589</name>
</gene>
<sequence length="253" mass="27517">MMTPKSDVHRVAQLVSKYKATAAVIPSTRLQSLAGEMRHFGIRLSSIRRLGASGSVLSEAAYSVILSAFDGVECLVNAYALTEAMGFLSSPSVHDARGTDVGFPAPWAQIKVVDEQTQQRLGANQTGEICFRTPSMMKEYYKKPKETAEIFDEDGWCKSGDAGFYDGDGRLHIVQRLKEMIKCMDNQVVPAELEDLLLTEHSEEISEVAVVGLPQPHYGEAPAALAVPQGYDSGRDYGSLADLAERMKATIAG</sequence>
<dbReference type="PANTHER" id="PTHR24096:SF422">
    <property type="entry name" value="BCDNA.GH02901"/>
    <property type="match status" value="1"/>
</dbReference>
<comment type="caution">
    <text evidence="4">The sequence shown here is derived from an EMBL/GenBank/DDBJ whole genome shotgun (WGS) entry which is preliminary data.</text>
</comment>
<evidence type="ECO:0000313" key="4">
    <source>
        <dbReference type="EMBL" id="KAH9372320.1"/>
    </source>
</evidence>
<dbReference type="PANTHER" id="PTHR24096">
    <property type="entry name" value="LONG-CHAIN-FATTY-ACID--COA LIGASE"/>
    <property type="match status" value="1"/>
</dbReference>
<dbReference type="InterPro" id="IPR045851">
    <property type="entry name" value="AMP-bd_C_sf"/>
</dbReference>
<protein>
    <recommendedName>
        <fullName evidence="3">AMP-dependent synthetase/ligase domain-containing protein</fullName>
    </recommendedName>
</protein>
<name>A0A9J6GD06_HAELO</name>
<dbReference type="InterPro" id="IPR000873">
    <property type="entry name" value="AMP-dep_synth/lig_dom"/>
</dbReference>
<keyword evidence="2" id="KW-0576">Peroxisome</keyword>
<dbReference type="OrthoDB" id="6504669at2759"/>
<dbReference type="Proteomes" id="UP000821853">
    <property type="component" value="Chromosome 4"/>
</dbReference>
<evidence type="ECO:0000259" key="3">
    <source>
        <dbReference type="Pfam" id="PF00501"/>
    </source>
</evidence>
<dbReference type="Pfam" id="PF00501">
    <property type="entry name" value="AMP-binding"/>
    <property type="match status" value="1"/>
</dbReference>
<evidence type="ECO:0000256" key="1">
    <source>
        <dbReference type="ARBA" id="ARBA00004275"/>
    </source>
</evidence>
<comment type="subcellular location">
    <subcellularLocation>
        <location evidence="1">Peroxisome</location>
    </subcellularLocation>
</comment>
<proteinExistence type="predicted"/>
<dbReference type="AlphaFoldDB" id="A0A9J6GD06"/>
<keyword evidence="5" id="KW-1185">Reference proteome</keyword>
<accession>A0A9J6GD06</accession>
<organism evidence="4 5">
    <name type="scientific">Haemaphysalis longicornis</name>
    <name type="common">Bush tick</name>
    <dbReference type="NCBI Taxonomy" id="44386"/>
    <lineage>
        <taxon>Eukaryota</taxon>
        <taxon>Metazoa</taxon>
        <taxon>Ecdysozoa</taxon>
        <taxon>Arthropoda</taxon>
        <taxon>Chelicerata</taxon>
        <taxon>Arachnida</taxon>
        <taxon>Acari</taxon>
        <taxon>Parasitiformes</taxon>
        <taxon>Ixodida</taxon>
        <taxon>Ixodoidea</taxon>
        <taxon>Ixodidae</taxon>
        <taxon>Haemaphysalinae</taxon>
        <taxon>Haemaphysalis</taxon>
    </lineage>
</organism>